<keyword evidence="5" id="KW-1185">Reference proteome</keyword>
<dbReference type="PANTHER" id="PTHR43214">
    <property type="entry name" value="TWO-COMPONENT RESPONSE REGULATOR"/>
    <property type="match status" value="1"/>
</dbReference>
<gene>
    <name evidence="4" type="ORF">P8A19_10290</name>
</gene>
<dbReference type="Gene3D" id="1.10.10.10">
    <property type="entry name" value="Winged helix-like DNA-binding domain superfamily/Winged helix DNA-binding domain"/>
    <property type="match status" value="1"/>
</dbReference>
<dbReference type="InterPro" id="IPR036388">
    <property type="entry name" value="WH-like_DNA-bd_sf"/>
</dbReference>
<proteinExistence type="predicted"/>
<protein>
    <submittedName>
        <fullName evidence="4">DNA-binding protein</fullName>
    </submittedName>
</protein>
<evidence type="ECO:0000256" key="1">
    <source>
        <dbReference type="ARBA" id="ARBA00023015"/>
    </source>
</evidence>
<reference evidence="4 5" key="1">
    <citation type="submission" date="2023-03" db="EMBL/GenBank/DDBJ databases">
        <title>Isolation and description of six Streptomyces strains from soil environments, able to metabolize different microbial glucans.</title>
        <authorList>
            <person name="Widen T."/>
            <person name="Larsbrink J."/>
        </authorList>
    </citation>
    <scope>NUCLEOTIDE SEQUENCE [LARGE SCALE GENOMIC DNA]</scope>
    <source>
        <strain evidence="4 5">Alt2</strain>
    </source>
</reference>
<dbReference type="EMBL" id="CP120988">
    <property type="protein sequence ID" value="WLQ55809.1"/>
    <property type="molecule type" value="Genomic_DNA"/>
</dbReference>
<dbReference type="PANTHER" id="PTHR43214:SF24">
    <property type="entry name" value="TRANSCRIPTIONAL REGULATORY PROTEIN NARL-RELATED"/>
    <property type="match status" value="1"/>
</dbReference>
<dbReference type="InterPro" id="IPR016032">
    <property type="entry name" value="Sig_transdc_resp-reg_C-effctor"/>
</dbReference>
<keyword evidence="2 4" id="KW-0238">DNA-binding</keyword>
<dbReference type="GO" id="GO:0003677">
    <property type="term" value="F:DNA binding"/>
    <property type="evidence" value="ECO:0007669"/>
    <property type="project" value="UniProtKB-KW"/>
</dbReference>
<evidence type="ECO:0000256" key="3">
    <source>
        <dbReference type="ARBA" id="ARBA00023163"/>
    </source>
</evidence>
<dbReference type="SUPFAM" id="SSF46894">
    <property type="entry name" value="C-terminal effector domain of the bipartite response regulators"/>
    <property type="match status" value="1"/>
</dbReference>
<sequence>MTTSAPITPLKPTHQRVAQHLVDGHNAQEIATRTGLTPNTVRQYVRDIRVSVHCPPRCKPQVLAHLLLGAEQVAPPIPERPTPELKAEQLQLLRAVAEYSTPGDIALAAKIAPADLRSALDELLDEAGAADATQLVVLAHAWHLLGTRSTSTAESGAAK</sequence>
<dbReference type="Proteomes" id="UP001235744">
    <property type="component" value="Chromosome"/>
</dbReference>
<keyword evidence="3" id="KW-0804">Transcription</keyword>
<dbReference type="RefSeq" id="WP_306071966.1">
    <property type="nucleotide sequence ID" value="NZ_CP120988.1"/>
</dbReference>
<dbReference type="InterPro" id="IPR039420">
    <property type="entry name" value="WalR-like"/>
</dbReference>
<keyword evidence="1" id="KW-0805">Transcription regulation</keyword>
<name>A0ABY9ILU2_9ACTN</name>
<evidence type="ECO:0000256" key="2">
    <source>
        <dbReference type="ARBA" id="ARBA00023125"/>
    </source>
</evidence>
<organism evidence="4 5">
    <name type="scientific">Streptomyces poriferorum</name>
    <dbReference type="NCBI Taxonomy" id="2798799"/>
    <lineage>
        <taxon>Bacteria</taxon>
        <taxon>Bacillati</taxon>
        <taxon>Actinomycetota</taxon>
        <taxon>Actinomycetes</taxon>
        <taxon>Kitasatosporales</taxon>
        <taxon>Streptomycetaceae</taxon>
        <taxon>Streptomyces</taxon>
    </lineage>
</organism>
<evidence type="ECO:0000313" key="4">
    <source>
        <dbReference type="EMBL" id="WLQ55809.1"/>
    </source>
</evidence>
<accession>A0ABY9ILU2</accession>
<evidence type="ECO:0000313" key="5">
    <source>
        <dbReference type="Proteomes" id="UP001235744"/>
    </source>
</evidence>